<dbReference type="PANTHER" id="PTHR35891:SF2">
    <property type="entry name" value="THIOL:DISULFIDE INTERCHANGE PROTEIN DSBA"/>
    <property type="match status" value="1"/>
</dbReference>
<keyword evidence="3 5" id="KW-1015">Disulfide bond</keyword>
<keyword evidence="4" id="KW-0676">Redox-active center</keyword>
<evidence type="ECO:0000256" key="6">
    <source>
        <dbReference type="SAM" id="SignalP"/>
    </source>
</evidence>
<dbReference type="InterPro" id="IPR001853">
    <property type="entry name" value="DSBA-like_thioredoxin_dom"/>
</dbReference>
<dbReference type="Pfam" id="PF01323">
    <property type="entry name" value="DSBA"/>
    <property type="match status" value="1"/>
</dbReference>
<dbReference type="EMBL" id="JBHLXP010000003">
    <property type="protein sequence ID" value="MFC0049572.1"/>
    <property type="molecule type" value="Genomic_DNA"/>
</dbReference>
<sequence length="212" mass="23424">MKKLLSFILAFCLVPAALAVGGPYEEGTHYEVIAEQGTAKPEVKEYFSFYCPHCFAFDPYVKSLEKSLPQGTVLKKYHVDFMGQAKQEIQAGLTQAMILAKAKGKGDEVSKAIFEHIHVKHQPFASAADIRAVVVGAGLDEAIYDKEINNFVVKSQTKLMQKSQADASKTKVLDSVPTFIVNGRYKIINKSLDTSNTEQDFKALVQHLLAKP</sequence>
<dbReference type="CDD" id="cd03019">
    <property type="entry name" value="DsbA_DsbA"/>
    <property type="match status" value="1"/>
</dbReference>
<feature type="chain" id="PRO_5047419936" description="Thiol:disulfide interchange protein" evidence="6">
    <location>
        <begin position="20"/>
        <end position="212"/>
    </location>
</feature>
<keyword evidence="9" id="KW-1185">Reference proteome</keyword>
<keyword evidence="2 6" id="KW-0732">Signal</keyword>
<evidence type="ECO:0000256" key="2">
    <source>
        <dbReference type="ARBA" id="ARBA00022729"/>
    </source>
</evidence>
<evidence type="ECO:0000256" key="4">
    <source>
        <dbReference type="ARBA" id="ARBA00023284"/>
    </source>
</evidence>
<dbReference type="Proteomes" id="UP001589813">
    <property type="component" value="Unassembled WGS sequence"/>
</dbReference>
<comment type="caution">
    <text evidence="8">The sequence shown here is derived from an EMBL/GenBank/DDBJ whole genome shotgun (WGS) entry which is preliminary data.</text>
</comment>
<proteinExistence type="inferred from homology"/>
<name>A0ABV6BFI5_9GAMM</name>
<evidence type="ECO:0000256" key="5">
    <source>
        <dbReference type="PIRNR" id="PIRNR001488"/>
    </source>
</evidence>
<feature type="domain" description="DSBA-like thioredoxin" evidence="7">
    <location>
        <begin position="43"/>
        <end position="194"/>
    </location>
</feature>
<evidence type="ECO:0000256" key="3">
    <source>
        <dbReference type="ARBA" id="ARBA00023157"/>
    </source>
</evidence>
<dbReference type="PIRSF" id="PIRSF001488">
    <property type="entry name" value="Tdi_protein"/>
    <property type="match status" value="1"/>
</dbReference>
<comment type="similarity">
    <text evidence="1">Belongs to the thioredoxin family. DsbA subfamily.</text>
</comment>
<comment type="subcellular location">
    <subcellularLocation>
        <location evidence="5">Periplasm</location>
    </subcellularLocation>
</comment>
<dbReference type="PANTHER" id="PTHR35891">
    <property type="entry name" value="THIOL:DISULFIDE INTERCHANGE PROTEIN DSBA"/>
    <property type="match status" value="1"/>
</dbReference>
<accession>A0ABV6BFI5</accession>
<evidence type="ECO:0000259" key="7">
    <source>
        <dbReference type="Pfam" id="PF01323"/>
    </source>
</evidence>
<protein>
    <recommendedName>
        <fullName evidence="5">Thiol:disulfide interchange protein</fullName>
    </recommendedName>
</protein>
<dbReference type="InterPro" id="IPR050824">
    <property type="entry name" value="Thiol_disulfide_DsbA"/>
</dbReference>
<keyword evidence="5" id="KW-0574">Periplasm</keyword>
<evidence type="ECO:0000256" key="1">
    <source>
        <dbReference type="ARBA" id="ARBA00005791"/>
    </source>
</evidence>
<organism evidence="8 9">
    <name type="scientific">Rheinheimera tilapiae</name>
    <dbReference type="NCBI Taxonomy" id="875043"/>
    <lineage>
        <taxon>Bacteria</taxon>
        <taxon>Pseudomonadati</taxon>
        <taxon>Pseudomonadota</taxon>
        <taxon>Gammaproteobacteria</taxon>
        <taxon>Chromatiales</taxon>
        <taxon>Chromatiaceae</taxon>
        <taxon>Rheinheimera</taxon>
    </lineage>
</organism>
<dbReference type="RefSeq" id="WP_377245665.1">
    <property type="nucleotide sequence ID" value="NZ_JBHLXP010000003.1"/>
</dbReference>
<gene>
    <name evidence="8" type="ORF">ACFFJP_14845</name>
</gene>
<evidence type="ECO:0000313" key="8">
    <source>
        <dbReference type="EMBL" id="MFC0049572.1"/>
    </source>
</evidence>
<reference evidence="8 9" key="1">
    <citation type="submission" date="2024-09" db="EMBL/GenBank/DDBJ databases">
        <authorList>
            <person name="Sun Q."/>
            <person name="Mori K."/>
        </authorList>
    </citation>
    <scope>NUCLEOTIDE SEQUENCE [LARGE SCALE GENOMIC DNA]</scope>
    <source>
        <strain evidence="8 9">KCTC 23315</strain>
    </source>
</reference>
<dbReference type="SUPFAM" id="SSF52833">
    <property type="entry name" value="Thioredoxin-like"/>
    <property type="match status" value="1"/>
</dbReference>
<dbReference type="InterPro" id="IPR036249">
    <property type="entry name" value="Thioredoxin-like_sf"/>
</dbReference>
<feature type="signal peptide" evidence="6">
    <location>
        <begin position="1"/>
        <end position="19"/>
    </location>
</feature>
<dbReference type="Gene3D" id="3.40.30.10">
    <property type="entry name" value="Glutaredoxin"/>
    <property type="match status" value="1"/>
</dbReference>
<dbReference type="InterPro" id="IPR023205">
    <property type="entry name" value="DsbA/DsbL"/>
</dbReference>
<evidence type="ECO:0000313" key="9">
    <source>
        <dbReference type="Proteomes" id="UP001589813"/>
    </source>
</evidence>